<keyword evidence="3" id="KW-1185">Reference proteome</keyword>
<evidence type="ECO:0000256" key="1">
    <source>
        <dbReference type="SAM" id="MobiDB-lite"/>
    </source>
</evidence>
<gene>
    <name evidence="2" type="ORF">STAS_05169</name>
</gene>
<reference evidence="3" key="1">
    <citation type="journal article" date="2019" name="Curr. Biol.">
        <title>Genome Sequence of Striga asiatica Provides Insight into the Evolution of Plant Parasitism.</title>
        <authorList>
            <person name="Yoshida S."/>
            <person name="Kim S."/>
            <person name="Wafula E.K."/>
            <person name="Tanskanen J."/>
            <person name="Kim Y.M."/>
            <person name="Honaas L."/>
            <person name="Yang Z."/>
            <person name="Spallek T."/>
            <person name="Conn C.E."/>
            <person name="Ichihashi Y."/>
            <person name="Cheong K."/>
            <person name="Cui S."/>
            <person name="Der J.P."/>
            <person name="Gundlach H."/>
            <person name="Jiao Y."/>
            <person name="Hori C."/>
            <person name="Ishida J.K."/>
            <person name="Kasahara H."/>
            <person name="Kiba T."/>
            <person name="Kim M.S."/>
            <person name="Koo N."/>
            <person name="Laohavisit A."/>
            <person name="Lee Y.H."/>
            <person name="Lumba S."/>
            <person name="McCourt P."/>
            <person name="Mortimer J.C."/>
            <person name="Mutuku J.M."/>
            <person name="Nomura T."/>
            <person name="Sasaki-Sekimoto Y."/>
            <person name="Seto Y."/>
            <person name="Wang Y."/>
            <person name="Wakatake T."/>
            <person name="Sakakibara H."/>
            <person name="Demura T."/>
            <person name="Yamaguchi S."/>
            <person name="Yoneyama K."/>
            <person name="Manabe R.I."/>
            <person name="Nelson D.C."/>
            <person name="Schulman A.H."/>
            <person name="Timko M.P."/>
            <person name="dePamphilis C.W."/>
            <person name="Choi D."/>
            <person name="Shirasu K."/>
        </authorList>
    </citation>
    <scope>NUCLEOTIDE SEQUENCE [LARGE SCALE GENOMIC DNA]</scope>
    <source>
        <strain evidence="3">cv. UVA1</strain>
    </source>
</reference>
<protein>
    <submittedName>
        <fullName evidence="2">ABC transporter</fullName>
    </submittedName>
</protein>
<sequence>CCSCSQNNMIEARARIPLEIADGTRILSAVVYGENAERLIAYTTQQLQAAEDKGADLVAKIRSTICGKRVVCFVRLFQVAGPTYSVVKLYMDGEVASLELHPSSSRANIVELNKPLDANDEGDEVETQLFTPSAKACLKTILDEPTTMSTPKESNSAVSTPKESNSAAVHSLLFENPETTTESWVTTDTHNVPDVHAAYIRTGKKKMSIRSATAMSPALAKLFINTDKNTPAPPIVNPRPEPSGMS</sequence>
<dbReference type="InterPro" id="IPR012340">
    <property type="entry name" value="NA-bd_OB-fold"/>
</dbReference>
<dbReference type="AlphaFoldDB" id="A0A5A7P982"/>
<comment type="caution">
    <text evidence="2">The sequence shown here is derived from an EMBL/GenBank/DDBJ whole genome shotgun (WGS) entry which is preliminary data.</text>
</comment>
<feature type="non-terminal residue" evidence="2">
    <location>
        <position position="1"/>
    </location>
</feature>
<organism evidence="2 3">
    <name type="scientific">Striga asiatica</name>
    <name type="common">Asiatic witchweed</name>
    <name type="synonym">Buchnera asiatica</name>
    <dbReference type="NCBI Taxonomy" id="4170"/>
    <lineage>
        <taxon>Eukaryota</taxon>
        <taxon>Viridiplantae</taxon>
        <taxon>Streptophyta</taxon>
        <taxon>Embryophyta</taxon>
        <taxon>Tracheophyta</taxon>
        <taxon>Spermatophyta</taxon>
        <taxon>Magnoliopsida</taxon>
        <taxon>eudicotyledons</taxon>
        <taxon>Gunneridae</taxon>
        <taxon>Pentapetalae</taxon>
        <taxon>asterids</taxon>
        <taxon>lamiids</taxon>
        <taxon>Lamiales</taxon>
        <taxon>Orobanchaceae</taxon>
        <taxon>Buchnereae</taxon>
        <taxon>Striga</taxon>
    </lineage>
</organism>
<proteinExistence type="predicted"/>
<dbReference type="EMBL" id="BKCP01003558">
    <property type="protein sequence ID" value="GER29310.1"/>
    <property type="molecule type" value="Genomic_DNA"/>
</dbReference>
<name>A0A5A7P982_STRAF</name>
<accession>A0A5A7P982</accession>
<feature type="region of interest" description="Disordered" evidence="1">
    <location>
        <begin position="227"/>
        <end position="246"/>
    </location>
</feature>
<evidence type="ECO:0000313" key="3">
    <source>
        <dbReference type="Proteomes" id="UP000325081"/>
    </source>
</evidence>
<evidence type="ECO:0000313" key="2">
    <source>
        <dbReference type="EMBL" id="GER29310.1"/>
    </source>
</evidence>
<dbReference type="Proteomes" id="UP000325081">
    <property type="component" value="Unassembled WGS sequence"/>
</dbReference>
<dbReference type="Gene3D" id="2.40.50.140">
    <property type="entry name" value="Nucleic acid-binding proteins"/>
    <property type="match status" value="1"/>
</dbReference>
<feature type="compositionally biased region" description="Pro residues" evidence="1">
    <location>
        <begin position="231"/>
        <end position="246"/>
    </location>
</feature>
<dbReference type="SUPFAM" id="SSF50249">
    <property type="entry name" value="Nucleic acid-binding proteins"/>
    <property type="match status" value="1"/>
</dbReference>